<dbReference type="GO" id="GO:0008528">
    <property type="term" value="F:G protein-coupled peptide receptor activity"/>
    <property type="evidence" value="ECO:0007669"/>
    <property type="project" value="TreeGrafter"/>
</dbReference>
<keyword evidence="10" id="KW-0325">Glycoprotein</keyword>
<organism evidence="16">
    <name type="scientific">Capra hircus</name>
    <name type="common">Goat</name>
    <dbReference type="NCBI Taxonomy" id="9925"/>
    <lineage>
        <taxon>Eukaryota</taxon>
        <taxon>Metazoa</taxon>
        <taxon>Chordata</taxon>
        <taxon>Craniata</taxon>
        <taxon>Vertebrata</taxon>
        <taxon>Euteleostomi</taxon>
        <taxon>Mammalia</taxon>
        <taxon>Eutheria</taxon>
        <taxon>Laurasiatheria</taxon>
        <taxon>Artiodactyla</taxon>
        <taxon>Ruminantia</taxon>
        <taxon>Pecora</taxon>
        <taxon>Bovidae</taxon>
        <taxon>Caprinae</taxon>
        <taxon>Capra</taxon>
    </lineage>
</organism>
<keyword evidence="9" id="KW-0675">Receptor</keyword>
<dbReference type="GO" id="GO:0005886">
    <property type="term" value="C:plasma membrane"/>
    <property type="evidence" value="ECO:0007669"/>
    <property type="project" value="UniProtKB-SubCell"/>
</dbReference>
<keyword evidence="11" id="KW-0807">Transducer</keyword>
<evidence type="ECO:0000259" key="15">
    <source>
        <dbReference type="PROSITE" id="PS50261"/>
    </source>
</evidence>
<dbReference type="FunFam" id="1.20.1070.10:FF:000739">
    <property type="entry name" value="Growth hormone-releasing hormone receptor short isoform"/>
    <property type="match status" value="1"/>
</dbReference>
<evidence type="ECO:0008006" key="17">
    <source>
        <dbReference type="Google" id="ProtNLM"/>
    </source>
</evidence>
<evidence type="ECO:0000256" key="9">
    <source>
        <dbReference type="ARBA" id="ARBA00023170"/>
    </source>
</evidence>
<accession>A0A8C2P8N1</accession>
<dbReference type="GO" id="GO:0007166">
    <property type="term" value="P:cell surface receptor signaling pathway"/>
    <property type="evidence" value="ECO:0007669"/>
    <property type="project" value="InterPro"/>
</dbReference>
<dbReference type="InterPro" id="IPR050332">
    <property type="entry name" value="GPCR_2"/>
</dbReference>
<feature type="transmembrane region" description="Helical" evidence="12">
    <location>
        <begin position="237"/>
        <end position="257"/>
    </location>
</feature>
<feature type="domain" description="G-protein coupled receptors family 2 profile 1" evidence="14">
    <location>
        <begin position="50"/>
        <end position="114"/>
    </location>
</feature>
<dbReference type="Ensembl" id="ENSCHIT00010021753.1">
    <property type="protein sequence ID" value="ENSCHIP00010015481.1"/>
    <property type="gene ID" value="ENSCHIG00010011326.1"/>
</dbReference>
<keyword evidence="8" id="KW-1015">Disulfide bond</keyword>
<dbReference type="InterPro" id="IPR001879">
    <property type="entry name" value="GPCR_2_extracellular_dom"/>
</dbReference>
<dbReference type="PROSITE" id="PS50261">
    <property type="entry name" value="G_PROTEIN_RECEP_F2_4"/>
    <property type="match status" value="1"/>
</dbReference>
<dbReference type="PRINTS" id="PR00249">
    <property type="entry name" value="GPCRSECRETIN"/>
</dbReference>
<keyword evidence="13" id="KW-0732">Signal</keyword>
<feature type="transmembrane region" description="Helical" evidence="12">
    <location>
        <begin position="205"/>
        <end position="225"/>
    </location>
</feature>
<keyword evidence="3" id="KW-1003">Cell membrane</keyword>
<dbReference type="PANTHER" id="PTHR45620:SF24">
    <property type="entry name" value="VASOACTIVE INTESTINAL POLYPEPTIDE RECEPTOR 1"/>
    <property type="match status" value="1"/>
</dbReference>
<comment type="similarity">
    <text evidence="2">Belongs to the G-protein coupled receptor 2 family.</text>
</comment>
<evidence type="ECO:0000256" key="2">
    <source>
        <dbReference type="ARBA" id="ARBA00005314"/>
    </source>
</evidence>
<dbReference type="Gene3D" id="1.20.1070.10">
    <property type="entry name" value="Rhodopsin 7-helix transmembrane proteins"/>
    <property type="match status" value="1"/>
</dbReference>
<evidence type="ECO:0000259" key="14">
    <source>
        <dbReference type="PROSITE" id="PS50227"/>
    </source>
</evidence>
<dbReference type="InterPro" id="IPR036445">
    <property type="entry name" value="GPCR_2_extracell_dom_sf"/>
</dbReference>
<dbReference type="InterPro" id="IPR000832">
    <property type="entry name" value="GPCR_2_secretin-like"/>
</dbReference>
<dbReference type="GO" id="GO:0017046">
    <property type="term" value="F:peptide hormone binding"/>
    <property type="evidence" value="ECO:0007669"/>
    <property type="project" value="TreeGrafter"/>
</dbReference>
<evidence type="ECO:0000256" key="10">
    <source>
        <dbReference type="ARBA" id="ARBA00023180"/>
    </source>
</evidence>
<evidence type="ECO:0000256" key="7">
    <source>
        <dbReference type="ARBA" id="ARBA00023136"/>
    </source>
</evidence>
<evidence type="ECO:0000256" key="1">
    <source>
        <dbReference type="ARBA" id="ARBA00004651"/>
    </source>
</evidence>
<dbReference type="Pfam" id="PF02793">
    <property type="entry name" value="HRM"/>
    <property type="match status" value="1"/>
</dbReference>
<dbReference type="FunFam" id="4.10.1240.10:FF:000016">
    <property type="entry name" value="Vasoactive intestinal peptide receptor 1"/>
    <property type="match status" value="1"/>
</dbReference>
<comment type="subcellular location">
    <subcellularLocation>
        <location evidence="1">Cell membrane</location>
        <topology evidence="1">Multi-pass membrane protein</topology>
    </subcellularLocation>
</comment>
<reference evidence="16" key="2">
    <citation type="submission" date="2025-08" db="UniProtKB">
        <authorList>
            <consortium name="Ensembl"/>
        </authorList>
    </citation>
    <scope>IDENTIFICATION</scope>
</reference>
<dbReference type="InterPro" id="IPR017981">
    <property type="entry name" value="GPCR_2-like_7TM"/>
</dbReference>
<keyword evidence="6" id="KW-0297">G-protein coupled receptor</keyword>
<dbReference type="GO" id="GO:0007188">
    <property type="term" value="P:adenylate cyclase-modulating G protein-coupled receptor signaling pathway"/>
    <property type="evidence" value="ECO:0007669"/>
    <property type="project" value="TreeGrafter"/>
</dbReference>
<evidence type="ECO:0000256" key="12">
    <source>
        <dbReference type="SAM" id="Phobius"/>
    </source>
</evidence>
<feature type="domain" description="G-protein coupled receptors family 2 profile 2" evidence="15">
    <location>
        <begin position="151"/>
        <end position="258"/>
    </location>
</feature>
<evidence type="ECO:0000256" key="11">
    <source>
        <dbReference type="ARBA" id="ARBA00023224"/>
    </source>
</evidence>
<dbReference type="PROSITE" id="PS00649">
    <property type="entry name" value="G_PROTEIN_RECEP_F2_1"/>
    <property type="match status" value="1"/>
</dbReference>
<evidence type="ECO:0000256" key="4">
    <source>
        <dbReference type="ARBA" id="ARBA00022692"/>
    </source>
</evidence>
<dbReference type="Gene3D" id="4.10.1240.10">
    <property type="entry name" value="GPCR, family 2, extracellular hormone receptor domain"/>
    <property type="match status" value="1"/>
</dbReference>
<evidence type="ECO:0000256" key="8">
    <source>
        <dbReference type="ARBA" id="ARBA00023157"/>
    </source>
</evidence>
<dbReference type="InterPro" id="IPR017983">
    <property type="entry name" value="GPCR_2_secretin-like_CS"/>
</dbReference>
<dbReference type="AlphaFoldDB" id="A0A8C2P8N1"/>
<dbReference type="SUPFAM" id="SSF81321">
    <property type="entry name" value="Family A G protein-coupled receptor-like"/>
    <property type="match status" value="1"/>
</dbReference>
<name>A0A8C2P8N1_CAPHI</name>
<feature type="chain" id="PRO_5034205205" description="Vasoactive intestinal polypeptide receptor 1" evidence="13">
    <location>
        <begin position="31"/>
        <end position="323"/>
    </location>
</feature>
<dbReference type="InterPro" id="IPR001771">
    <property type="entry name" value="GPCR_2_VIP_rcpt_1"/>
</dbReference>
<dbReference type="PROSITE" id="PS50227">
    <property type="entry name" value="G_PROTEIN_RECEP_F2_3"/>
    <property type="match status" value="1"/>
</dbReference>
<protein>
    <recommendedName>
        <fullName evidence="17">Vasoactive intestinal polypeptide receptor 1</fullName>
    </recommendedName>
</protein>
<dbReference type="SMART" id="SM00008">
    <property type="entry name" value="HormR"/>
    <property type="match status" value="1"/>
</dbReference>
<feature type="signal peptide" evidence="13">
    <location>
        <begin position="1"/>
        <end position="30"/>
    </location>
</feature>
<reference evidence="16" key="1">
    <citation type="submission" date="2019-03" db="EMBL/GenBank/DDBJ databases">
        <title>Genome sequencing and reference-guided assembly of Black Bengal Goat (Capra hircus).</title>
        <authorList>
            <person name="Siddiki A.Z."/>
            <person name="Baten A."/>
            <person name="Billah M."/>
            <person name="Alam M.A.U."/>
            <person name="Shawrob K.S.M."/>
            <person name="Saha S."/>
            <person name="Chowdhury M."/>
            <person name="Rahman A.H."/>
            <person name="Stear M."/>
            <person name="Miah G."/>
            <person name="Das G.B."/>
            <person name="Hossain M.M."/>
            <person name="Kumkum M."/>
            <person name="Islam M.S."/>
            <person name="Mollah A.M."/>
            <person name="Ahsan A."/>
            <person name="Tusar F."/>
            <person name="Khan M.K.I."/>
        </authorList>
    </citation>
    <scope>NUCLEOTIDE SEQUENCE [LARGE SCALE GENOMIC DNA]</scope>
</reference>
<keyword evidence="5 12" id="KW-1133">Transmembrane helix</keyword>
<dbReference type="PRINTS" id="PR01154">
    <property type="entry name" value="VIP1RECEPTOR"/>
</dbReference>
<evidence type="ECO:0000256" key="3">
    <source>
        <dbReference type="ARBA" id="ARBA00022475"/>
    </source>
</evidence>
<evidence type="ECO:0000256" key="5">
    <source>
        <dbReference type="ARBA" id="ARBA00022989"/>
    </source>
</evidence>
<feature type="transmembrane region" description="Helical" evidence="12">
    <location>
        <begin position="159"/>
        <end position="185"/>
    </location>
</feature>
<keyword evidence="4 12" id="KW-0812">Transmembrane</keyword>
<proteinExistence type="inferred from homology"/>
<evidence type="ECO:0000256" key="13">
    <source>
        <dbReference type="SAM" id="SignalP"/>
    </source>
</evidence>
<evidence type="ECO:0000313" key="16">
    <source>
        <dbReference type="Ensembl" id="ENSCHIP00010015481.1"/>
    </source>
</evidence>
<dbReference type="GO" id="GO:0004999">
    <property type="term" value="F:vasoactive intestinal polypeptide receptor activity"/>
    <property type="evidence" value="ECO:0007669"/>
    <property type="project" value="InterPro"/>
</dbReference>
<dbReference type="PROSITE" id="PS00650">
    <property type="entry name" value="G_PROTEIN_RECEP_F2_2"/>
    <property type="match status" value="1"/>
</dbReference>
<evidence type="ECO:0000256" key="6">
    <source>
        <dbReference type="ARBA" id="ARBA00023040"/>
    </source>
</evidence>
<keyword evidence="7 12" id="KW-0472">Membrane</keyword>
<dbReference type="SUPFAM" id="SSF111418">
    <property type="entry name" value="Hormone receptor domain"/>
    <property type="match status" value="1"/>
</dbReference>
<sequence length="323" mass="35425">MRPTSPPPARWFCVLTGALVCVLGPAGGWAVGLQQEECDYLRMIAVQHEQCLEEAQLENETAGCGKMWDNLTCWPATPRGQVVVLACPLIFKLFSPIQGGLQGGCGLVPVLCHGQLLLAAGGGPLPAHPARRLLLLRAEVLLGVHIHRLGCWDTINSSLWWIIKAPILASILVNFILFIRIIGILVQKLRPPDVGKSDSSPYSRLAKSTLLLIPLFGVHYVMFAFFPDNFKAEVKMVFELVVGSFQGFVVAILYCFLNGEVQAELRRKWRRWHLQGVLGWDPKYQHPSAGSNGATCSTQVSMLTRVSPSAGRSSSFQAEVSLV</sequence>
<dbReference type="PANTHER" id="PTHR45620">
    <property type="entry name" value="PDF RECEPTOR-LIKE PROTEIN-RELATED"/>
    <property type="match status" value="1"/>
</dbReference>
<dbReference type="Pfam" id="PF00002">
    <property type="entry name" value="7tm_2"/>
    <property type="match status" value="1"/>
</dbReference>